<comment type="caution">
    <text evidence="2">The sequence shown here is derived from an EMBL/GenBank/DDBJ whole genome shotgun (WGS) entry which is preliminary data.</text>
</comment>
<dbReference type="InterPro" id="IPR011074">
    <property type="entry name" value="CRAL/TRIO_N_dom"/>
</dbReference>
<proteinExistence type="predicted"/>
<evidence type="ECO:0000313" key="2">
    <source>
        <dbReference type="EMBL" id="CAG2064827.1"/>
    </source>
</evidence>
<organism evidence="2 3">
    <name type="scientific">Timema podura</name>
    <name type="common">Walking stick</name>
    <dbReference type="NCBI Taxonomy" id="61482"/>
    <lineage>
        <taxon>Eukaryota</taxon>
        <taxon>Metazoa</taxon>
        <taxon>Ecdysozoa</taxon>
        <taxon>Arthropoda</taxon>
        <taxon>Hexapoda</taxon>
        <taxon>Insecta</taxon>
        <taxon>Pterygota</taxon>
        <taxon>Neoptera</taxon>
        <taxon>Polyneoptera</taxon>
        <taxon>Phasmatodea</taxon>
        <taxon>Timematodea</taxon>
        <taxon>Timematoidea</taxon>
        <taxon>Timematidae</taxon>
        <taxon>Timema</taxon>
    </lineage>
</organism>
<reference evidence="2" key="1">
    <citation type="submission" date="2021-03" db="EMBL/GenBank/DDBJ databases">
        <authorList>
            <person name="Tran Van P."/>
        </authorList>
    </citation>
    <scope>NUCLEOTIDE SEQUENCE</scope>
</reference>
<protein>
    <recommendedName>
        <fullName evidence="1">CRAL/TRIO N-terminal domain-containing protein</fullName>
    </recommendedName>
</protein>
<dbReference type="PANTHER" id="PTHR10174">
    <property type="entry name" value="ALPHA-TOCOPHEROL TRANSFER PROTEIN-RELATED"/>
    <property type="match status" value="1"/>
</dbReference>
<dbReference type="SMART" id="SM01100">
    <property type="entry name" value="CRAL_TRIO_N"/>
    <property type="match status" value="1"/>
</dbReference>
<dbReference type="Gene3D" id="1.10.8.20">
    <property type="entry name" value="N-terminal domain of phosphatidylinositol transfer protein sec14p"/>
    <property type="match status" value="1"/>
</dbReference>
<dbReference type="Proteomes" id="UP001153148">
    <property type="component" value="Unassembled WGS sequence"/>
</dbReference>
<dbReference type="InterPro" id="IPR036273">
    <property type="entry name" value="CRAL/TRIO_N_dom_sf"/>
</dbReference>
<name>A0ABN7PH67_TIMPD</name>
<evidence type="ECO:0000313" key="3">
    <source>
        <dbReference type="Proteomes" id="UP001153148"/>
    </source>
</evidence>
<feature type="non-terminal residue" evidence="2">
    <location>
        <position position="144"/>
    </location>
</feature>
<sequence length="144" mass="16776">MAERYKIDGKSPSLKMGDYTLQVEVDEMGAEYEKIAREELRETPDVIADAVTKLRELVKAETDLNVPLDDDNYLYRFLRPCKFYPDSALDRMKKFYRFRLKHPELAANISPVNERNVFEQDLVTILPKRTQCGRRIMVIDAGSK</sequence>
<keyword evidence="3" id="KW-1185">Reference proteome</keyword>
<gene>
    <name evidence="2" type="ORF">TPAB3V08_LOCUS11771</name>
</gene>
<dbReference type="PANTHER" id="PTHR10174:SF220">
    <property type="entry name" value="LD41874P"/>
    <property type="match status" value="1"/>
</dbReference>
<evidence type="ECO:0000259" key="1">
    <source>
        <dbReference type="SMART" id="SM01100"/>
    </source>
</evidence>
<feature type="domain" description="CRAL/TRIO N-terminal" evidence="1">
    <location>
        <begin position="70"/>
        <end position="95"/>
    </location>
</feature>
<dbReference type="SUPFAM" id="SSF46938">
    <property type="entry name" value="CRAL/TRIO N-terminal domain"/>
    <property type="match status" value="1"/>
</dbReference>
<accession>A0ABN7PH67</accession>
<dbReference type="EMBL" id="CAJPIN010037277">
    <property type="protein sequence ID" value="CAG2064827.1"/>
    <property type="molecule type" value="Genomic_DNA"/>
</dbReference>